<dbReference type="EMBL" id="MCFE01000069">
    <property type="protein sequence ID" value="ORY01463.1"/>
    <property type="molecule type" value="Genomic_DNA"/>
</dbReference>
<feature type="compositionally biased region" description="Polar residues" evidence="1">
    <location>
        <begin position="1"/>
        <end position="24"/>
    </location>
</feature>
<sequence>MDTTSKSLSSIPTHGTLTGQTNHLASPLSLRSSPFRPNACPICRRCLTCAEGQSGNDCSCPPQEVKWNRARLQSGFLDFRHKIIAPTKPNGVLLIQWLNAKAGQNIRWGEEINEVNICVRCNSHWMRYKKAANANSVAECVTRLQAKYSGLCSEHPTGCYINGDRHIALDSKLYHQWAQHIVNGQYNATEEYLPELLDASMDSVGSQESSSPAMDLSLGSIKRVDPQTPVQILPKKNKLTHTPVDTNNRTMSPNSESLTSPTMTGEPGKVFSPTLGSANRSLFGPGSVKTVSVRSERKTYKGRVAVTESTTFESVIRFAIPSPPPNGMKICIWSQDKSVEYMPDSLVIETIKGVDHAELIITLEPTQGVDFENF</sequence>
<feature type="region of interest" description="Disordered" evidence="1">
    <location>
        <begin position="240"/>
        <end position="266"/>
    </location>
</feature>
<dbReference type="OrthoDB" id="2365705at2759"/>
<comment type="caution">
    <text evidence="2">The sequence shown here is derived from an EMBL/GenBank/DDBJ whole genome shotgun (WGS) entry which is preliminary data.</text>
</comment>
<protein>
    <submittedName>
        <fullName evidence="2">Uncharacterized protein</fullName>
    </submittedName>
</protein>
<dbReference type="Proteomes" id="UP000193498">
    <property type="component" value="Unassembled WGS sequence"/>
</dbReference>
<feature type="compositionally biased region" description="Polar residues" evidence="1">
    <location>
        <begin position="243"/>
        <end position="263"/>
    </location>
</feature>
<keyword evidence="3" id="KW-1185">Reference proteome</keyword>
<evidence type="ECO:0000313" key="2">
    <source>
        <dbReference type="EMBL" id="ORY01463.1"/>
    </source>
</evidence>
<gene>
    <name evidence="2" type="ORF">K493DRAFT_334947</name>
</gene>
<organism evidence="2 3">
    <name type="scientific">Basidiobolus meristosporus CBS 931.73</name>
    <dbReference type="NCBI Taxonomy" id="1314790"/>
    <lineage>
        <taxon>Eukaryota</taxon>
        <taxon>Fungi</taxon>
        <taxon>Fungi incertae sedis</taxon>
        <taxon>Zoopagomycota</taxon>
        <taxon>Entomophthoromycotina</taxon>
        <taxon>Basidiobolomycetes</taxon>
        <taxon>Basidiobolales</taxon>
        <taxon>Basidiobolaceae</taxon>
        <taxon>Basidiobolus</taxon>
    </lineage>
</organism>
<feature type="region of interest" description="Disordered" evidence="1">
    <location>
        <begin position="1"/>
        <end position="30"/>
    </location>
</feature>
<reference evidence="2 3" key="1">
    <citation type="submission" date="2016-07" db="EMBL/GenBank/DDBJ databases">
        <title>Pervasive Adenine N6-methylation of Active Genes in Fungi.</title>
        <authorList>
            <consortium name="DOE Joint Genome Institute"/>
            <person name="Mondo S.J."/>
            <person name="Dannebaum R.O."/>
            <person name="Kuo R.C."/>
            <person name="Labutti K."/>
            <person name="Haridas S."/>
            <person name="Kuo A."/>
            <person name="Salamov A."/>
            <person name="Ahrendt S.R."/>
            <person name="Lipzen A."/>
            <person name="Sullivan W."/>
            <person name="Andreopoulos W.B."/>
            <person name="Clum A."/>
            <person name="Lindquist E."/>
            <person name="Daum C."/>
            <person name="Ramamoorthy G.K."/>
            <person name="Gryganskyi A."/>
            <person name="Culley D."/>
            <person name="Magnuson J.K."/>
            <person name="James T.Y."/>
            <person name="O'Malley M.A."/>
            <person name="Stajich J.E."/>
            <person name="Spatafora J.W."/>
            <person name="Visel A."/>
            <person name="Grigoriev I.V."/>
        </authorList>
    </citation>
    <scope>NUCLEOTIDE SEQUENCE [LARGE SCALE GENOMIC DNA]</scope>
    <source>
        <strain evidence="2 3">CBS 931.73</strain>
    </source>
</reference>
<dbReference type="InParanoid" id="A0A1Y1YTU4"/>
<evidence type="ECO:0000313" key="3">
    <source>
        <dbReference type="Proteomes" id="UP000193498"/>
    </source>
</evidence>
<accession>A0A1Y1YTU4</accession>
<evidence type="ECO:0000256" key="1">
    <source>
        <dbReference type="SAM" id="MobiDB-lite"/>
    </source>
</evidence>
<name>A0A1Y1YTU4_9FUNG</name>
<proteinExistence type="predicted"/>
<dbReference type="AlphaFoldDB" id="A0A1Y1YTU4"/>